<name>A0A5P1F0A5_ASPOF</name>
<sequence>MPDRYETLWDLTCHYHIALAQFEPLAKRTKSHVSLKQFASYLFRNLESNSGEAICELAPLTPSEGPTTVDAGKARSPRHLLHKKKRGAEDDILIDADVMPQDIDKDIEQSNDAYEGDVNQSLFDEANKESEDPPTGSVSPQPFFTDIHKKSEDAPPGEVPPPENYRIDTALEAEINEGEKVFPPAKELLTCTDTLREDTRMEIKQSEDAPPPTPDTSTDDENAPSRFSRALNKRKRGARGAREKVAVAAPLKWKRCRRVVKPSKWVVTPYTEGKKKKEKDNIGGQGYNRSGWGGGSVGARKGSRVGSCSATK</sequence>
<feature type="compositionally biased region" description="Basic and acidic residues" evidence="1">
    <location>
        <begin position="272"/>
        <end position="281"/>
    </location>
</feature>
<feature type="region of interest" description="Disordered" evidence="1">
    <location>
        <begin position="202"/>
        <end position="244"/>
    </location>
</feature>
<evidence type="ECO:0000313" key="3">
    <source>
        <dbReference type="Proteomes" id="UP000243459"/>
    </source>
</evidence>
<evidence type="ECO:0000256" key="1">
    <source>
        <dbReference type="SAM" id="MobiDB-lite"/>
    </source>
</evidence>
<dbReference type="EMBL" id="CM007384">
    <property type="protein sequence ID" value="ONK71796.1"/>
    <property type="molecule type" value="Genomic_DNA"/>
</dbReference>
<proteinExistence type="predicted"/>
<keyword evidence="3" id="KW-1185">Reference proteome</keyword>
<dbReference type="Gramene" id="ONK71796">
    <property type="protein sequence ID" value="ONK71796"/>
    <property type="gene ID" value="A4U43_C04F12470"/>
</dbReference>
<gene>
    <name evidence="2" type="ORF">A4U43_C04F12470</name>
</gene>
<feature type="compositionally biased region" description="Gly residues" evidence="1">
    <location>
        <begin position="283"/>
        <end position="297"/>
    </location>
</feature>
<accession>A0A5P1F0A5</accession>
<organism evidence="2 3">
    <name type="scientific">Asparagus officinalis</name>
    <name type="common">Garden asparagus</name>
    <dbReference type="NCBI Taxonomy" id="4686"/>
    <lineage>
        <taxon>Eukaryota</taxon>
        <taxon>Viridiplantae</taxon>
        <taxon>Streptophyta</taxon>
        <taxon>Embryophyta</taxon>
        <taxon>Tracheophyta</taxon>
        <taxon>Spermatophyta</taxon>
        <taxon>Magnoliopsida</taxon>
        <taxon>Liliopsida</taxon>
        <taxon>Asparagales</taxon>
        <taxon>Asparagaceae</taxon>
        <taxon>Asparagoideae</taxon>
        <taxon>Asparagus</taxon>
    </lineage>
</organism>
<protein>
    <submittedName>
        <fullName evidence="2">Uncharacterized protein</fullName>
    </submittedName>
</protein>
<evidence type="ECO:0000313" key="2">
    <source>
        <dbReference type="EMBL" id="ONK71796.1"/>
    </source>
</evidence>
<dbReference type="AlphaFoldDB" id="A0A5P1F0A5"/>
<feature type="region of interest" description="Disordered" evidence="1">
    <location>
        <begin position="125"/>
        <end position="164"/>
    </location>
</feature>
<reference evidence="3" key="1">
    <citation type="journal article" date="2017" name="Nat. Commun.">
        <title>The asparagus genome sheds light on the origin and evolution of a young Y chromosome.</title>
        <authorList>
            <person name="Harkess A."/>
            <person name="Zhou J."/>
            <person name="Xu C."/>
            <person name="Bowers J.E."/>
            <person name="Van der Hulst R."/>
            <person name="Ayyampalayam S."/>
            <person name="Mercati F."/>
            <person name="Riccardi P."/>
            <person name="McKain M.R."/>
            <person name="Kakrana A."/>
            <person name="Tang H."/>
            <person name="Ray J."/>
            <person name="Groenendijk J."/>
            <person name="Arikit S."/>
            <person name="Mathioni S.M."/>
            <person name="Nakano M."/>
            <person name="Shan H."/>
            <person name="Telgmann-Rauber A."/>
            <person name="Kanno A."/>
            <person name="Yue Z."/>
            <person name="Chen H."/>
            <person name="Li W."/>
            <person name="Chen Y."/>
            <person name="Xu X."/>
            <person name="Zhang Y."/>
            <person name="Luo S."/>
            <person name="Chen H."/>
            <person name="Gao J."/>
            <person name="Mao Z."/>
            <person name="Pires J.C."/>
            <person name="Luo M."/>
            <person name="Kudrna D."/>
            <person name="Wing R.A."/>
            <person name="Meyers B.C."/>
            <person name="Yi K."/>
            <person name="Kong H."/>
            <person name="Lavrijsen P."/>
            <person name="Sunseri F."/>
            <person name="Falavigna A."/>
            <person name="Ye Y."/>
            <person name="Leebens-Mack J.H."/>
            <person name="Chen G."/>
        </authorList>
    </citation>
    <scope>NUCLEOTIDE SEQUENCE [LARGE SCALE GENOMIC DNA]</scope>
    <source>
        <strain evidence="3">cv. DH0086</strain>
    </source>
</reference>
<dbReference type="Proteomes" id="UP000243459">
    <property type="component" value="Chromosome 4"/>
</dbReference>
<feature type="region of interest" description="Disordered" evidence="1">
    <location>
        <begin position="271"/>
        <end position="312"/>
    </location>
</feature>